<dbReference type="RefSeq" id="WP_048119705.1">
    <property type="nucleotide sequence ID" value="NZ_CP009528.1"/>
</dbReference>
<protein>
    <submittedName>
        <fullName evidence="2">Sensory transduction histidine kinase</fullName>
    </submittedName>
</protein>
<dbReference type="AlphaFoldDB" id="A0A0E3QT82"/>
<sequence length="113" mass="12819">MDILVPYFKAGLENNELCIWITSQPLEVEEAKTSMKRNVPDFDVYLEKGQIEIIPYTSGYLKEGIFDPDRVVNSWVKKINQALARGYDGLRAPGDNRGLGKKAGMDLLIMRIK</sequence>
<keyword evidence="3" id="KW-1185">Reference proteome</keyword>
<dbReference type="STRING" id="1434108.MSBRM_0720"/>
<organism evidence="2 3">
    <name type="scientific">Methanosarcina barkeri MS</name>
    <dbReference type="NCBI Taxonomy" id="1434108"/>
    <lineage>
        <taxon>Archaea</taxon>
        <taxon>Methanobacteriati</taxon>
        <taxon>Methanobacteriota</taxon>
        <taxon>Stenosarchaea group</taxon>
        <taxon>Methanomicrobia</taxon>
        <taxon>Methanosarcinales</taxon>
        <taxon>Methanosarcinaceae</taxon>
        <taxon>Methanosarcina</taxon>
    </lineage>
</organism>
<dbReference type="HOGENOM" id="CLU_2127807_0_0_2"/>
<dbReference type="GeneID" id="68903788"/>
<keyword evidence="2" id="KW-0808">Transferase</keyword>
<evidence type="ECO:0000313" key="3">
    <source>
        <dbReference type="Proteomes" id="UP000033033"/>
    </source>
</evidence>
<feature type="domain" description="MEDS" evidence="1">
    <location>
        <begin position="1"/>
        <end position="104"/>
    </location>
</feature>
<dbReference type="KEGG" id="mby:MSBRM_0720"/>
<proteinExistence type="predicted"/>
<gene>
    <name evidence="2" type="ORF">MSBRM_0720</name>
</gene>
<dbReference type="GO" id="GO:0016301">
    <property type="term" value="F:kinase activity"/>
    <property type="evidence" value="ECO:0007669"/>
    <property type="project" value="UniProtKB-KW"/>
</dbReference>
<evidence type="ECO:0000313" key="2">
    <source>
        <dbReference type="EMBL" id="AKB53718.1"/>
    </source>
</evidence>
<accession>A0A0E3QT82</accession>
<dbReference type="Pfam" id="PF14417">
    <property type="entry name" value="MEDS"/>
    <property type="match status" value="1"/>
</dbReference>
<dbReference type="PATRIC" id="fig|1434108.4.peg.867"/>
<keyword evidence="2" id="KW-0418">Kinase</keyword>
<dbReference type="Proteomes" id="UP000033033">
    <property type="component" value="Chromosome"/>
</dbReference>
<evidence type="ECO:0000259" key="1">
    <source>
        <dbReference type="Pfam" id="PF14417"/>
    </source>
</evidence>
<name>A0A0E3QT82_METBA</name>
<dbReference type="EMBL" id="CP009528">
    <property type="protein sequence ID" value="AKB53718.1"/>
    <property type="molecule type" value="Genomic_DNA"/>
</dbReference>
<reference evidence="2 3" key="1">
    <citation type="submission" date="2014-07" db="EMBL/GenBank/DDBJ databases">
        <title>Methanogenic archaea and the global carbon cycle.</title>
        <authorList>
            <person name="Henriksen J.R."/>
            <person name="Luke J."/>
            <person name="Reinhart S."/>
            <person name="Benedict M.N."/>
            <person name="Youngblut N.D."/>
            <person name="Metcalf M.E."/>
            <person name="Whitaker R.J."/>
            <person name="Metcalf W.W."/>
        </authorList>
    </citation>
    <scope>NUCLEOTIDE SEQUENCE [LARGE SCALE GENOMIC DNA]</scope>
    <source>
        <strain evidence="2 3">MS</strain>
    </source>
</reference>
<dbReference type="InterPro" id="IPR025847">
    <property type="entry name" value="MEDS_domain"/>
</dbReference>